<evidence type="ECO:0000313" key="4">
    <source>
        <dbReference type="EMBL" id="QEH35244.1"/>
    </source>
</evidence>
<dbReference type="PANTHER" id="PTHR35841">
    <property type="entry name" value="PHOSPHONATES-BINDING PERIPLASMIC PROTEIN"/>
    <property type="match status" value="1"/>
</dbReference>
<feature type="signal peptide" evidence="3">
    <location>
        <begin position="1"/>
        <end position="21"/>
    </location>
</feature>
<dbReference type="GO" id="GO:0043190">
    <property type="term" value="C:ATP-binding cassette (ABC) transporter complex"/>
    <property type="evidence" value="ECO:0007669"/>
    <property type="project" value="InterPro"/>
</dbReference>
<dbReference type="GO" id="GO:0055085">
    <property type="term" value="P:transmembrane transport"/>
    <property type="evidence" value="ECO:0007669"/>
    <property type="project" value="InterPro"/>
</dbReference>
<dbReference type="Gene3D" id="3.40.190.10">
    <property type="entry name" value="Periplasmic binding protein-like II"/>
    <property type="match status" value="2"/>
</dbReference>
<dbReference type="EMBL" id="CP042997">
    <property type="protein sequence ID" value="QEH35244.1"/>
    <property type="molecule type" value="Genomic_DNA"/>
</dbReference>
<evidence type="ECO:0000256" key="1">
    <source>
        <dbReference type="ARBA" id="ARBA00007162"/>
    </source>
</evidence>
<dbReference type="Proteomes" id="UP000324233">
    <property type="component" value="Chromosome"/>
</dbReference>
<organism evidence="4 5">
    <name type="scientific">Aquisphaera giovannonii</name>
    <dbReference type="NCBI Taxonomy" id="406548"/>
    <lineage>
        <taxon>Bacteria</taxon>
        <taxon>Pseudomonadati</taxon>
        <taxon>Planctomycetota</taxon>
        <taxon>Planctomycetia</taxon>
        <taxon>Isosphaerales</taxon>
        <taxon>Isosphaeraceae</taxon>
        <taxon>Aquisphaera</taxon>
    </lineage>
</organism>
<gene>
    <name evidence="4" type="primary">phnD</name>
    <name evidence="4" type="ORF">OJF2_37910</name>
</gene>
<evidence type="ECO:0000256" key="2">
    <source>
        <dbReference type="ARBA" id="ARBA00022729"/>
    </source>
</evidence>
<dbReference type="PANTHER" id="PTHR35841:SF1">
    <property type="entry name" value="PHOSPHONATES-BINDING PERIPLASMIC PROTEIN"/>
    <property type="match status" value="1"/>
</dbReference>
<evidence type="ECO:0000313" key="5">
    <source>
        <dbReference type="Proteomes" id="UP000324233"/>
    </source>
</evidence>
<dbReference type="OrthoDB" id="9781943at2"/>
<dbReference type="RefSeq" id="WP_148595067.1">
    <property type="nucleotide sequence ID" value="NZ_CP042997.1"/>
</dbReference>
<dbReference type="Pfam" id="PF12974">
    <property type="entry name" value="Phosphonate-bd"/>
    <property type="match status" value="1"/>
</dbReference>
<keyword evidence="2 3" id="KW-0732">Signal</keyword>
<dbReference type="AlphaFoldDB" id="A0A5B9W4Z1"/>
<dbReference type="NCBIfam" id="TIGR01098">
    <property type="entry name" value="3A0109s03R"/>
    <property type="match status" value="1"/>
</dbReference>
<keyword evidence="5" id="KW-1185">Reference proteome</keyword>
<dbReference type="SUPFAM" id="SSF53850">
    <property type="entry name" value="Periplasmic binding protein-like II"/>
    <property type="match status" value="1"/>
</dbReference>
<reference evidence="4 5" key="1">
    <citation type="submission" date="2019-08" db="EMBL/GenBank/DDBJ databases">
        <title>Deep-cultivation of Planctomycetes and their phenomic and genomic characterization uncovers novel biology.</title>
        <authorList>
            <person name="Wiegand S."/>
            <person name="Jogler M."/>
            <person name="Boedeker C."/>
            <person name="Pinto D."/>
            <person name="Vollmers J."/>
            <person name="Rivas-Marin E."/>
            <person name="Kohn T."/>
            <person name="Peeters S.H."/>
            <person name="Heuer A."/>
            <person name="Rast P."/>
            <person name="Oberbeckmann S."/>
            <person name="Bunk B."/>
            <person name="Jeske O."/>
            <person name="Meyerdierks A."/>
            <person name="Storesund J.E."/>
            <person name="Kallscheuer N."/>
            <person name="Luecker S."/>
            <person name="Lage O.M."/>
            <person name="Pohl T."/>
            <person name="Merkel B.J."/>
            <person name="Hornburger P."/>
            <person name="Mueller R.-W."/>
            <person name="Bruemmer F."/>
            <person name="Labrenz M."/>
            <person name="Spormann A.M."/>
            <person name="Op den Camp H."/>
            <person name="Overmann J."/>
            <person name="Amann R."/>
            <person name="Jetten M.S.M."/>
            <person name="Mascher T."/>
            <person name="Medema M.H."/>
            <person name="Devos D.P."/>
            <person name="Kaster A.-K."/>
            <person name="Ovreas L."/>
            <person name="Rohde M."/>
            <person name="Galperin M.Y."/>
            <person name="Jogler C."/>
        </authorList>
    </citation>
    <scope>NUCLEOTIDE SEQUENCE [LARGE SCALE GENOMIC DNA]</scope>
    <source>
        <strain evidence="4 5">OJF2</strain>
    </source>
</reference>
<name>A0A5B9W4Z1_9BACT</name>
<feature type="chain" id="PRO_5022870098" evidence="3">
    <location>
        <begin position="22"/>
        <end position="292"/>
    </location>
</feature>
<dbReference type="InterPro" id="IPR005770">
    <property type="entry name" value="PhnD"/>
</dbReference>
<evidence type="ECO:0000256" key="3">
    <source>
        <dbReference type="SAM" id="SignalP"/>
    </source>
</evidence>
<proteinExistence type="inferred from homology"/>
<protein>
    <submittedName>
        <fullName evidence="4">Phosphate-import protein PhnD</fullName>
    </submittedName>
</protein>
<dbReference type="PROSITE" id="PS51257">
    <property type="entry name" value="PROKAR_LIPOPROTEIN"/>
    <property type="match status" value="1"/>
</dbReference>
<dbReference type="KEGG" id="agv:OJF2_37910"/>
<accession>A0A5B9W4Z1</accession>
<sequence precursor="true">MTRRPARIGLAPLALCLSLLAGCGGGDRAASGRPLKVALLPDESPATIIRKNQPLRDHLASALGRDVELVVTTDYSSMIEAMRRGQIDVGYFGPLSYVLLKRRMPGATAFAAKLEGGSPTYTAVLIAGADSGVKAPGDLRGKTVAFGDPASTSSHLIPKSMLAEAGLKAGEGYKEAFVGAHDAVAVAVQNGNAQGGGLSRHLFGSLVEQGTIKADRVAVIAESKRYPNYPWVLGPDLDPALREKIRTAFLNLKDPAILGPLKADGFGPVEDADYDVIRGLVTVLGIDPETLK</sequence>
<dbReference type="CDD" id="cd13572">
    <property type="entry name" value="PBP2_PnhD_2"/>
    <property type="match status" value="1"/>
</dbReference>
<comment type="similarity">
    <text evidence="1">Belongs to the phosphate/phosphite/phosphonate binding protein family.</text>
</comment>